<feature type="transmembrane region" description="Helical" evidence="1">
    <location>
        <begin position="21"/>
        <end position="39"/>
    </location>
</feature>
<dbReference type="Proteomes" id="UP000620156">
    <property type="component" value="Unassembled WGS sequence"/>
</dbReference>
<dbReference type="EMBL" id="BMQK01000006">
    <property type="protein sequence ID" value="GGQ61045.1"/>
    <property type="molecule type" value="Genomic_DNA"/>
</dbReference>
<protein>
    <submittedName>
        <fullName evidence="2">Uncharacterized protein</fullName>
    </submittedName>
</protein>
<sequence>MVTGRVPDRLRHRLVPLRRRGWAVLALYSAVPLNAIPRLADAPPWMTLVTTALAGLLAAVGCTAAIIATHRAGTPGSVIPEGAGPVR</sequence>
<proteinExistence type="predicted"/>
<name>A0A918BFB0_9ACTN</name>
<evidence type="ECO:0000313" key="2">
    <source>
        <dbReference type="EMBL" id="GGQ61045.1"/>
    </source>
</evidence>
<gene>
    <name evidence="2" type="ORF">GCM10010145_33990</name>
</gene>
<reference evidence="2" key="1">
    <citation type="journal article" date="2014" name="Int. J. Syst. Evol. Microbiol.">
        <title>Complete genome sequence of Corynebacterium casei LMG S-19264T (=DSM 44701T), isolated from a smear-ripened cheese.</title>
        <authorList>
            <consortium name="US DOE Joint Genome Institute (JGI-PGF)"/>
            <person name="Walter F."/>
            <person name="Albersmeier A."/>
            <person name="Kalinowski J."/>
            <person name="Ruckert C."/>
        </authorList>
    </citation>
    <scope>NUCLEOTIDE SEQUENCE</scope>
    <source>
        <strain evidence="2">JCM 3131</strain>
    </source>
</reference>
<keyword evidence="3" id="KW-1185">Reference proteome</keyword>
<comment type="caution">
    <text evidence="2">The sequence shown here is derived from an EMBL/GenBank/DDBJ whole genome shotgun (WGS) entry which is preliminary data.</text>
</comment>
<keyword evidence="1" id="KW-0812">Transmembrane</keyword>
<evidence type="ECO:0000313" key="3">
    <source>
        <dbReference type="Proteomes" id="UP000620156"/>
    </source>
</evidence>
<reference evidence="2" key="2">
    <citation type="submission" date="2020-09" db="EMBL/GenBank/DDBJ databases">
        <authorList>
            <person name="Sun Q."/>
            <person name="Ohkuma M."/>
        </authorList>
    </citation>
    <scope>NUCLEOTIDE SEQUENCE</scope>
    <source>
        <strain evidence="2">JCM 3131</strain>
    </source>
</reference>
<organism evidence="2 3">
    <name type="scientific">Streptomyces ruber</name>
    <dbReference type="NCBI Taxonomy" id="83378"/>
    <lineage>
        <taxon>Bacteria</taxon>
        <taxon>Bacillati</taxon>
        <taxon>Actinomycetota</taxon>
        <taxon>Actinomycetes</taxon>
        <taxon>Kitasatosporales</taxon>
        <taxon>Streptomycetaceae</taxon>
        <taxon>Streptomyces</taxon>
    </lineage>
</organism>
<evidence type="ECO:0000256" key="1">
    <source>
        <dbReference type="SAM" id="Phobius"/>
    </source>
</evidence>
<keyword evidence="1" id="KW-0472">Membrane</keyword>
<keyword evidence="1" id="KW-1133">Transmembrane helix</keyword>
<feature type="transmembrane region" description="Helical" evidence="1">
    <location>
        <begin position="45"/>
        <end position="68"/>
    </location>
</feature>
<accession>A0A918BFB0</accession>
<dbReference type="AlphaFoldDB" id="A0A918BFB0"/>